<feature type="compositionally biased region" description="Basic residues" evidence="1">
    <location>
        <begin position="53"/>
        <end position="62"/>
    </location>
</feature>
<feature type="non-terminal residue" evidence="2">
    <location>
        <position position="1"/>
    </location>
</feature>
<feature type="compositionally biased region" description="Low complexity" evidence="1">
    <location>
        <begin position="111"/>
        <end position="126"/>
    </location>
</feature>
<feature type="compositionally biased region" description="Polar residues" evidence="1">
    <location>
        <begin position="97"/>
        <end position="110"/>
    </location>
</feature>
<feature type="region of interest" description="Disordered" evidence="1">
    <location>
        <begin position="25"/>
        <end position="132"/>
    </location>
</feature>
<organism evidence="2">
    <name type="scientific">Latrodectus hesperus</name>
    <name type="common">Western black widow spider</name>
    <dbReference type="NCBI Taxonomy" id="256737"/>
    <lineage>
        <taxon>Eukaryota</taxon>
        <taxon>Metazoa</taxon>
        <taxon>Ecdysozoa</taxon>
        <taxon>Arthropoda</taxon>
        <taxon>Chelicerata</taxon>
        <taxon>Arachnida</taxon>
        <taxon>Araneae</taxon>
        <taxon>Araneomorphae</taxon>
        <taxon>Entelegynae</taxon>
        <taxon>Araneoidea</taxon>
        <taxon>Theridiidae</taxon>
        <taxon>Latrodectus</taxon>
    </lineage>
</organism>
<name>E7D1L4_LATHE</name>
<dbReference type="EMBL" id="HQ005964">
    <property type="protein sequence ID" value="ADV40258.1"/>
    <property type="molecule type" value="mRNA"/>
</dbReference>
<dbReference type="AlphaFoldDB" id="E7D1L4"/>
<reference evidence="2" key="1">
    <citation type="submission" date="2010-07" db="EMBL/GenBank/DDBJ databases">
        <title>Identification of Proteins Involved in Black Widow Spider Wrapping Silk Fibers.</title>
        <authorList>
            <person name="Nguyen A."/>
            <person name="Verduzco A."/>
            <person name="Vierra C."/>
        </authorList>
    </citation>
    <scope>NUCLEOTIDE SEQUENCE</scope>
</reference>
<accession>E7D1L4</accession>
<feature type="non-terminal residue" evidence="2">
    <location>
        <position position="184"/>
    </location>
</feature>
<feature type="compositionally biased region" description="Basic residues" evidence="1">
    <location>
        <begin position="84"/>
        <end position="95"/>
    </location>
</feature>
<evidence type="ECO:0000313" key="2">
    <source>
        <dbReference type="EMBL" id="ADV40258.1"/>
    </source>
</evidence>
<sequence length="184" mass="20569">TSDPRSSFCSNRLKINAATKEENQIPFNHSPWIQLRRPPTTLARQSRAPCRGSAKKPTRRWPRTATPAPAPVPLPPRTLSVTKLTRRRMTARRRPTNSLPSRNLATSPWPSQRGSGSRAVGGAALRKQGTCWRNEDTTSLKLPEAERTQQPIHNSSIAFLPRPWRRDSGIRTMGSLSKPAAMHL</sequence>
<proteinExistence type="evidence at transcript level"/>
<protein>
    <submittedName>
        <fullName evidence="2">Uncharacterized protein</fullName>
    </submittedName>
</protein>
<evidence type="ECO:0000256" key="1">
    <source>
        <dbReference type="SAM" id="MobiDB-lite"/>
    </source>
</evidence>